<evidence type="ECO:0000313" key="11">
    <source>
        <dbReference type="EMBL" id="KAE9359239.1"/>
    </source>
</evidence>
<dbReference type="Proteomes" id="UP000440732">
    <property type="component" value="Unassembled WGS sequence"/>
</dbReference>
<evidence type="ECO:0000313" key="16">
    <source>
        <dbReference type="Proteomes" id="UP000440732"/>
    </source>
</evidence>
<evidence type="ECO:0000313" key="21">
    <source>
        <dbReference type="Proteomes" id="UP000488956"/>
    </source>
</evidence>
<evidence type="ECO:0000313" key="13">
    <source>
        <dbReference type="Proteomes" id="UP000433483"/>
    </source>
</evidence>
<dbReference type="Proteomes" id="UP000433483">
    <property type="component" value="Unassembled WGS sequence"/>
</dbReference>
<dbReference type="EMBL" id="QXFY01000062">
    <property type="protein sequence ID" value="KAE9359239.1"/>
    <property type="molecule type" value="Genomic_DNA"/>
</dbReference>
<dbReference type="Proteomes" id="UP000486351">
    <property type="component" value="Unassembled WGS sequence"/>
</dbReference>
<dbReference type="EMBL" id="QXFW01000007">
    <property type="protein sequence ID" value="KAE9030996.1"/>
    <property type="molecule type" value="Genomic_DNA"/>
</dbReference>
<gene>
    <name evidence="10" type="ORF">PF001_g739</name>
    <name evidence="9" type="ORF">PF002_g757</name>
    <name evidence="8" type="ORF">PF004_g760</name>
    <name evidence="7" type="ORF">PF005_g556</name>
    <name evidence="6" type="ORF">PF006_g2650</name>
    <name evidence="5" type="ORF">PF007_g643</name>
    <name evidence="11" type="ORF">PF008_g2315</name>
    <name evidence="2" type="ORF">PF009_g610</name>
    <name evidence="4" type="ORF">PF010_g709</name>
    <name evidence="3" type="ORF">PF011_g342</name>
</gene>
<dbReference type="EMBL" id="QXGA01000077">
    <property type="protein sequence ID" value="KAE9153202.1"/>
    <property type="molecule type" value="Genomic_DNA"/>
</dbReference>
<keyword evidence="1" id="KW-0732">Signal</keyword>
<dbReference type="EMBL" id="QXGD01000016">
    <property type="protein sequence ID" value="KAE9257743.1"/>
    <property type="molecule type" value="Genomic_DNA"/>
</dbReference>
<evidence type="ECO:0000313" key="3">
    <source>
        <dbReference type="EMBL" id="KAE9030996.1"/>
    </source>
</evidence>
<dbReference type="EMBL" id="QXGF01000012">
    <property type="protein sequence ID" value="KAE8949863.1"/>
    <property type="molecule type" value="Genomic_DNA"/>
</dbReference>
<dbReference type="Proteomes" id="UP000441208">
    <property type="component" value="Unassembled WGS sequence"/>
</dbReference>
<dbReference type="EMBL" id="QXFZ01000013">
    <property type="protein sequence ID" value="KAE9140444.1"/>
    <property type="molecule type" value="Genomic_DNA"/>
</dbReference>
<evidence type="ECO:0008006" key="22">
    <source>
        <dbReference type="Google" id="ProtNLM"/>
    </source>
</evidence>
<evidence type="ECO:0000313" key="7">
    <source>
        <dbReference type="EMBL" id="KAE9237662.1"/>
    </source>
</evidence>
<dbReference type="Proteomes" id="UP000488956">
    <property type="component" value="Unassembled WGS sequence"/>
</dbReference>
<dbReference type="Proteomes" id="UP000429523">
    <property type="component" value="Unassembled WGS sequence"/>
</dbReference>
<dbReference type="Proteomes" id="UP000437068">
    <property type="component" value="Unassembled WGS sequence"/>
</dbReference>
<dbReference type="EMBL" id="QXFX01000015">
    <property type="protein sequence ID" value="KAE9139146.1"/>
    <property type="molecule type" value="Genomic_DNA"/>
</dbReference>
<evidence type="ECO:0000313" key="19">
    <source>
        <dbReference type="Proteomes" id="UP000476176"/>
    </source>
</evidence>
<name>A0A6A3ZME4_9STRA</name>
<evidence type="ECO:0000313" key="15">
    <source>
        <dbReference type="Proteomes" id="UP000440367"/>
    </source>
</evidence>
<protein>
    <recommendedName>
        <fullName evidence="22">Pectate lyase</fullName>
    </recommendedName>
</protein>
<evidence type="ECO:0000313" key="20">
    <source>
        <dbReference type="Proteomes" id="UP000486351"/>
    </source>
</evidence>
<evidence type="ECO:0000313" key="14">
    <source>
        <dbReference type="Proteomes" id="UP000437068"/>
    </source>
</evidence>
<organism evidence="7 13">
    <name type="scientific">Phytophthora fragariae</name>
    <dbReference type="NCBI Taxonomy" id="53985"/>
    <lineage>
        <taxon>Eukaryota</taxon>
        <taxon>Sar</taxon>
        <taxon>Stramenopiles</taxon>
        <taxon>Oomycota</taxon>
        <taxon>Peronosporomycetes</taxon>
        <taxon>Peronosporales</taxon>
        <taxon>Peronosporaceae</taxon>
        <taxon>Phytophthora</taxon>
    </lineage>
</organism>
<evidence type="ECO:0000313" key="6">
    <source>
        <dbReference type="EMBL" id="KAE9153202.1"/>
    </source>
</evidence>
<dbReference type="AlphaFoldDB" id="A0A6A3ZME4"/>
<comment type="caution">
    <text evidence="7">The sequence shown here is derived from an EMBL/GenBank/DDBJ whole genome shotgun (WGS) entry which is preliminary data.</text>
</comment>
<evidence type="ECO:0000313" key="8">
    <source>
        <dbReference type="EMBL" id="KAE9255092.1"/>
    </source>
</evidence>
<dbReference type="EMBL" id="QXGB01000011">
    <property type="protein sequence ID" value="KAE9237662.1"/>
    <property type="molecule type" value="Genomic_DNA"/>
</dbReference>
<evidence type="ECO:0000313" key="17">
    <source>
        <dbReference type="Proteomes" id="UP000441208"/>
    </source>
</evidence>
<proteinExistence type="predicted"/>
<evidence type="ECO:0000313" key="4">
    <source>
        <dbReference type="EMBL" id="KAE9139146.1"/>
    </source>
</evidence>
<evidence type="ECO:0000313" key="9">
    <source>
        <dbReference type="EMBL" id="KAE9257743.1"/>
    </source>
</evidence>
<evidence type="ECO:0000313" key="10">
    <source>
        <dbReference type="EMBL" id="KAE9329761.1"/>
    </source>
</evidence>
<evidence type="ECO:0000313" key="2">
    <source>
        <dbReference type="EMBL" id="KAE8949863.1"/>
    </source>
</evidence>
<dbReference type="Proteomes" id="UP000476176">
    <property type="component" value="Unassembled WGS sequence"/>
</dbReference>
<evidence type="ECO:0000256" key="1">
    <source>
        <dbReference type="SAM" id="SignalP"/>
    </source>
</evidence>
<feature type="signal peptide" evidence="1">
    <location>
        <begin position="1"/>
        <end position="20"/>
    </location>
</feature>
<dbReference type="Proteomes" id="UP000460718">
    <property type="component" value="Unassembled WGS sequence"/>
</dbReference>
<dbReference type="Proteomes" id="UP000440367">
    <property type="component" value="Unassembled WGS sequence"/>
</dbReference>
<keyword evidence="13" id="KW-1185">Reference proteome</keyword>
<reference evidence="12 13" key="1">
    <citation type="submission" date="2018-08" db="EMBL/GenBank/DDBJ databases">
        <title>Genomic investigation of the strawberry pathogen Phytophthora fragariae indicates pathogenicity is determined by transcriptional variation in three key races.</title>
        <authorList>
            <person name="Adams T.M."/>
            <person name="Armitage A.D."/>
            <person name="Sobczyk M.K."/>
            <person name="Bates H.J."/>
            <person name="Dunwell J.M."/>
            <person name="Nellist C.F."/>
            <person name="Harrison R.J."/>
        </authorList>
    </citation>
    <scope>NUCLEOTIDE SEQUENCE [LARGE SCALE GENOMIC DNA]</scope>
    <source>
        <strain evidence="10 14">A4</strain>
        <strain evidence="9 15">BC-1</strain>
        <strain evidence="8 19">BC-23</strain>
        <strain evidence="7 13">NOV-27</strain>
        <strain evidence="6 16">NOV-5</strain>
        <strain evidence="5 17">NOV-71</strain>
        <strain evidence="11 20">NOV-77</strain>
        <strain evidence="2 12">NOV-9</strain>
        <strain evidence="4 21">ONT-3</strain>
        <strain evidence="3 18">SCRP245</strain>
    </source>
</reference>
<feature type="chain" id="PRO_5036381000" description="Pectate lyase" evidence="1">
    <location>
        <begin position="21"/>
        <end position="94"/>
    </location>
</feature>
<dbReference type="EMBL" id="QXGC01000016">
    <property type="protein sequence ID" value="KAE9255092.1"/>
    <property type="molecule type" value="Genomic_DNA"/>
</dbReference>
<sequence length="94" mass="9783">MKALIYLTVAVYILLVAVLGVQTPTQNQICTRGSRASAAAQAGCSGNEGQRTDASGNSFNVLANAALCFLNTRLRVEGGKPNTSHNVLDSTSTL</sequence>
<accession>A0A6A3ZME4</accession>
<evidence type="ECO:0000313" key="12">
    <source>
        <dbReference type="Proteomes" id="UP000429523"/>
    </source>
</evidence>
<evidence type="ECO:0000313" key="18">
    <source>
        <dbReference type="Proteomes" id="UP000460718"/>
    </source>
</evidence>
<dbReference type="EMBL" id="QXGE01000015">
    <property type="protein sequence ID" value="KAE9329761.1"/>
    <property type="molecule type" value="Genomic_DNA"/>
</dbReference>
<evidence type="ECO:0000313" key="5">
    <source>
        <dbReference type="EMBL" id="KAE9140444.1"/>
    </source>
</evidence>